<dbReference type="InterPro" id="IPR008283">
    <property type="entry name" value="Peptidase_M17_N"/>
</dbReference>
<comment type="subcellular location">
    <subcellularLocation>
        <location evidence="7">Cytoplasm</location>
    </subcellularLocation>
</comment>
<comment type="cofactor">
    <cofactor evidence="7">
        <name>Mn(2+)</name>
        <dbReference type="ChEBI" id="CHEBI:29035"/>
    </cofactor>
    <text evidence="7">Binds 2 manganese ions per subunit.</text>
</comment>
<dbReference type="InterPro" id="IPR011356">
    <property type="entry name" value="Leucine_aapep/pepB"/>
</dbReference>
<dbReference type="NCBIfam" id="NF002073">
    <property type="entry name" value="PRK00913.1-2"/>
    <property type="match status" value="1"/>
</dbReference>
<dbReference type="Pfam" id="PF00883">
    <property type="entry name" value="Peptidase_M17"/>
    <property type="match status" value="1"/>
</dbReference>
<evidence type="ECO:0000313" key="9">
    <source>
        <dbReference type="EMBL" id="AMA74861.1"/>
    </source>
</evidence>
<comment type="catalytic activity">
    <reaction evidence="2 7">
        <text>Release of an N-terminal amino acid, preferentially leucine, but not glutamic or aspartic acids.</text>
        <dbReference type="EC" id="3.4.11.10"/>
    </reaction>
</comment>
<feature type="binding site" evidence="7">
    <location>
        <position position="296"/>
    </location>
    <ligand>
        <name>Mn(2+)</name>
        <dbReference type="ChEBI" id="CHEBI:29035"/>
        <label>2</label>
    </ligand>
</feature>
<proteinExistence type="inferred from homology"/>
<feature type="active site" evidence="7">
    <location>
        <position position="382"/>
    </location>
</feature>
<accession>A0A0X8D5U2</accession>
<feature type="binding site" evidence="7">
    <location>
        <position position="319"/>
    </location>
    <ligand>
        <name>Mn(2+)</name>
        <dbReference type="ChEBI" id="CHEBI:29035"/>
        <label>2</label>
    </ligand>
</feature>
<evidence type="ECO:0000256" key="7">
    <source>
        <dbReference type="HAMAP-Rule" id="MF_00181"/>
    </source>
</evidence>
<dbReference type="InterPro" id="IPR000819">
    <property type="entry name" value="Peptidase_M17_C"/>
</dbReference>
<evidence type="ECO:0000256" key="2">
    <source>
        <dbReference type="ARBA" id="ARBA00000967"/>
    </source>
</evidence>
<dbReference type="HAMAP" id="MF_00181">
    <property type="entry name" value="Cytosol_peptidase_M17"/>
    <property type="match status" value="1"/>
</dbReference>
<dbReference type="SUPFAM" id="SSF53187">
    <property type="entry name" value="Zn-dependent exopeptidases"/>
    <property type="match status" value="1"/>
</dbReference>
<keyword evidence="7" id="KW-0464">Manganese</keyword>
<feature type="binding site" evidence="7">
    <location>
        <position position="380"/>
    </location>
    <ligand>
        <name>Mn(2+)</name>
        <dbReference type="ChEBI" id="CHEBI:29035"/>
        <label>2</label>
    </ligand>
</feature>
<dbReference type="Gene3D" id="3.40.220.10">
    <property type="entry name" value="Leucine Aminopeptidase, subunit E, domain 1"/>
    <property type="match status" value="1"/>
</dbReference>
<dbReference type="SUPFAM" id="SSF52949">
    <property type="entry name" value="Macro domain-like"/>
    <property type="match status" value="1"/>
</dbReference>
<evidence type="ECO:0000256" key="6">
    <source>
        <dbReference type="ARBA" id="ARBA00022801"/>
    </source>
</evidence>
<dbReference type="Proteomes" id="UP000061630">
    <property type="component" value="Chromosome"/>
</dbReference>
<evidence type="ECO:0000256" key="5">
    <source>
        <dbReference type="ARBA" id="ARBA00022670"/>
    </source>
</evidence>
<feature type="binding site" evidence="7">
    <location>
        <position position="301"/>
    </location>
    <ligand>
        <name>Mn(2+)</name>
        <dbReference type="ChEBI" id="CHEBI:29035"/>
        <label>1</label>
    </ligand>
</feature>
<comment type="function">
    <text evidence="7">Presumably involved in the processing and regular turnover of intracellular proteins. Catalyzes the removal of unsubstituted N-terminal amino acids from various peptides.</text>
</comment>
<keyword evidence="4 7" id="KW-0031">Aminopeptidase</keyword>
<dbReference type="InterPro" id="IPR043472">
    <property type="entry name" value="Macro_dom-like"/>
</dbReference>
<evidence type="ECO:0000256" key="4">
    <source>
        <dbReference type="ARBA" id="ARBA00022438"/>
    </source>
</evidence>
<evidence type="ECO:0000256" key="1">
    <source>
        <dbReference type="ARBA" id="ARBA00000135"/>
    </source>
</evidence>
<evidence type="ECO:0000259" key="8">
    <source>
        <dbReference type="PROSITE" id="PS00631"/>
    </source>
</evidence>
<dbReference type="GO" id="GO:0005737">
    <property type="term" value="C:cytoplasm"/>
    <property type="evidence" value="ECO:0007669"/>
    <property type="project" value="UniProtKB-SubCell"/>
</dbReference>
<organism evidence="9 10">
    <name type="scientific">Thermus parvatiensis</name>
    <dbReference type="NCBI Taxonomy" id="456163"/>
    <lineage>
        <taxon>Bacteria</taxon>
        <taxon>Thermotogati</taxon>
        <taxon>Deinococcota</taxon>
        <taxon>Deinococci</taxon>
        <taxon>Thermales</taxon>
        <taxon>Thermaceae</taxon>
        <taxon>Thermus</taxon>
    </lineage>
</organism>
<dbReference type="PANTHER" id="PTHR11963">
    <property type="entry name" value="LEUCINE AMINOPEPTIDASE-RELATED"/>
    <property type="match status" value="1"/>
</dbReference>
<evidence type="ECO:0000313" key="10">
    <source>
        <dbReference type="Proteomes" id="UP000061630"/>
    </source>
</evidence>
<evidence type="ECO:0000256" key="3">
    <source>
        <dbReference type="ARBA" id="ARBA00009528"/>
    </source>
</evidence>
<reference evidence="9 10" key="1">
    <citation type="submission" date="2016-01" db="EMBL/GenBank/DDBJ databases">
        <title>Genome sequence of Thermus parvatiensis, a thermophile isolated from a hot water spring.</title>
        <authorList>
            <person name="Tripathi C."/>
            <person name="Lal R."/>
        </authorList>
    </citation>
    <scope>NUCLEOTIDE SEQUENCE [LARGE SCALE GENOMIC DNA]</scope>
    <source>
        <strain evidence="9 10">RL</strain>
    </source>
</reference>
<feature type="active site" evidence="7">
    <location>
        <position position="308"/>
    </location>
</feature>
<dbReference type="GO" id="GO:0070006">
    <property type="term" value="F:metalloaminopeptidase activity"/>
    <property type="evidence" value="ECO:0007669"/>
    <property type="project" value="InterPro"/>
</dbReference>
<feature type="binding site" evidence="7">
    <location>
        <position position="301"/>
    </location>
    <ligand>
        <name>Mn(2+)</name>
        <dbReference type="ChEBI" id="CHEBI:29035"/>
        <label>2</label>
    </ligand>
</feature>
<dbReference type="CDD" id="cd00433">
    <property type="entry name" value="Peptidase_M17"/>
    <property type="match status" value="1"/>
</dbReference>
<gene>
    <name evidence="7" type="primary">pepA</name>
    <name evidence="9" type="ORF">AV541_00220</name>
</gene>
<dbReference type="PROSITE" id="PS00631">
    <property type="entry name" value="CYTOSOL_AP"/>
    <property type="match status" value="1"/>
</dbReference>
<dbReference type="GO" id="GO:0030145">
    <property type="term" value="F:manganese ion binding"/>
    <property type="evidence" value="ECO:0007669"/>
    <property type="project" value="UniProtKB-UniRule"/>
</dbReference>
<dbReference type="Pfam" id="PF02789">
    <property type="entry name" value="Peptidase_M17_N"/>
    <property type="match status" value="1"/>
</dbReference>
<name>A0A0X8D5U2_9DEIN</name>
<feature type="domain" description="Cytosol aminopeptidase" evidence="8">
    <location>
        <begin position="376"/>
        <end position="383"/>
    </location>
</feature>
<feature type="binding site" evidence="7">
    <location>
        <position position="380"/>
    </location>
    <ligand>
        <name>Mn(2+)</name>
        <dbReference type="ChEBI" id="CHEBI:29035"/>
        <label>1</label>
    </ligand>
</feature>
<dbReference type="GO" id="GO:0006508">
    <property type="term" value="P:proteolysis"/>
    <property type="evidence" value="ECO:0007669"/>
    <property type="project" value="UniProtKB-KW"/>
</dbReference>
<dbReference type="EMBL" id="CP014141">
    <property type="protein sequence ID" value="AMA74861.1"/>
    <property type="molecule type" value="Genomic_DNA"/>
</dbReference>
<feature type="binding site" evidence="7">
    <location>
        <position position="378"/>
    </location>
    <ligand>
        <name>Mn(2+)</name>
        <dbReference type="ChEBI" id="CHEBI:29035"/>
        <label>1</label>
    </ligand>
</feature>
<protein>
    <recommendedName>
        <fullName evidence="7">Probable cytosol aminopeptidase</fullName>
        <ecNumber evidence="7">3.4.11.1</ecNumber>
    </recommendedName>
    <alternativeName>
        <fullName evidence="7">Leucine aminopeptidase</fullName>
        <shortName evidence="7">LAP</shortName>
        <ecNumber evidence="7">3.4.11.10</ecNumber>
    </alternativeName>
    <alternativeName>
        <fullName evidence="7">Leucyl aminopeptidase</fullName>
    </alternativeName>
</protein>
<dbReference type="InterPro" id="IPR023042">
    <property type="entry name" value="Peptidase_M17_leu_NH2_pept"/>
</dbReference>
<keyword evidence="7" id="KW-0963">Cytoplasm</keyword>
<dbReference type="Gene3D" id="3.40.630.10">
    <property type="entry name" value="Zn peptidases"/>
    <property type="match status" value="1"/>
</dbReference>
<dbReference type="EC" id="3.4.11.1" evidence="7"/>
<dbReference type="PRINTS" id="PR00481">
    <property type="entry name" value="LAMNOPPTDASE"/>
</dbReference>
<dbReference type="KEGG" id="tpar:AV541_00220"/>
<keyword evidence="7" id="KW-0479">Metal-binding</keyword>
<keyword evidence="5 7" id="KW-0645">Protease</keyword>
<keyword evidence="6 7" id="KW-0378">Hydrolase</keyword>
<dbReference type="AlphaFoldDB" id="A0A0X8D5U2"/>
<dbReference type="PANTHER" id="PTHR11963:SF23">
    <property type="entry name" value="CYTOSOL AMINOPEPTIDASE"/>
    <property type="match status" value="1"/>
</dbReference>
<sequence>MRALSSWRSTWILPSGRRTARAQAQGAFIITPSRAAAPPRASCFARRSHRIPPILPRPRGKTLDVVTLRAVSTGLAEGQAPLKVVWAKEGVLLPQGEALDARLKGRLRQALKEAGLKAGESLLLYTEEGPVLLFGRGEDDRESGGRLAQALQRLAFPEALVEPLEDADALAEGLLLGAYRFDRLKTKREEKALTLLLPGVSEALLERARKVAEGVYLARDLVNEPPNLLTPEALAERALELRALGVEVEVLDEKAIAELGMGAFLAVAQGSENPPRFICLRYAPEGAKARLDLVGKGLTFDSGGYSLKPTESMATMKGDMAGAAAVLGAFKAAALLGLPVELRGYIAACENLVSGRAYRVGDVLKTLSGKTVEVMNTDAEGRLTLADALAYAEREGAERILELSTLTGAAVVALGEEVAALFATEPSWGERVREAAEKAGEKVWPMPLEKAYREKLKSPVADLKNVGDRYGGAIAAALFLAEFVQVPLVHLDIAGPAFARKAHALGPEGGTGFGVRTILKVAEAL</sequence>
<comment type="catalytic activity">
    <reaction evidence="1 7">
        <text>Release of an N-terminal amino acid, Xaa-|-Yaa-, in which Xaa is preferably Leu, but may be other amino acids including Pro although not Arg or Lys, and Yaa may be Pro. Amino acid amides and methyl esters are also readily hydrolyzed, but rates on arylamides are exceedingly low.</text>
        <dbReference type="EC" id="3.4.11.1"/>
    </reaction>
</comment>
<comment type="similarity">
    <text evidence="3 7">Belongs to the peptidase M17 family.</text>
</comment>
<dbReference type="EC" id="3.4.11.10" evidence="7"/>